<dbReference type="Pfam" id="PF13185">
    <property type="entry name" value="GAF_2"/>
    <property type="match status" value="1"/>
</dbReference>
<dbReference type="PROSITE" id="PS50887">
    <property type="entry name" value="GGDEF"/>
    <property type="match status" value="1"/>
</dbReference>
<dbReference type="RefSeq" id="WP_307339136.1">
    <property type="nucleotide sequence ID" value="NZ_JAUSUQ010000007.1"/>
</dbReference>
<dbReference type="SMART" id="SM00052">
    <property type="entry name" value="EAL"/>
    <property type="match status" value="1"/>
</dbReference>
<dbReference type="CDD" id="cd01949">
    <property type="entry name" value="GGDEF"/>
    <property type="match status" value="1"/>
</dbReference>
<dbReference type="CDD" id="cd01948">
    <property type="entry name" value="EAL"/>
    <property type="match status" value="1"/>
</dbReference>
<dbReference type="Pfam" id="PF00563">
    <property type="entry name" value="EAL"/>
    <property type="match status" value="1"/>
</dbReference>
<dbReference type="PANTHER" id="PTHR44757">
    <property type="entry name" value="DIGUANYLATE CYCLASE DGCP"/>
    <property type="match status" value="1"/>
</dbReference>
<evidence type="ECO:0000259" key="1">
    <source>
        <dbReference type="PROSITE" id="PS50112"/>
    </source>
</evidence>
<dbReference type="InterPro" id="IPR000160">
    <property type="entry name" value="GGDEF_dom"/>
</dbReference>
<dbReference type="InterPro" id="IPR035919">
    <property type="entry name" value="EAL_sf"/>
</dbReference>
<dbReference type="PROSITE" id="PS50113">
    <property type="entry name" value="PAC"/>
    <property type="match status" value="1"/>
</dbReference>
<feature type="domain" description="PAC" evidence="2">
    <location>
        <begin position="261"/>
        <end position="312"/>
    </location>
</feature>
<dbReference type="NCBIfam" id="TIGR00229">
    <property type="entry name" value="sensory_box"/>
    <property type="match status" value="1"/>
</dbReference>
<dbReference type="Gene3D" id="3.30.450.40">
    <property type="match status" value="1"/>
</dbReference>
<reference evidence="5 6" key="1">
    <citation type="submission" date="2023-07" db="EMBL/GenBank/DDBJ databases">
        <title>Genomic Encyclopedia of Type Strains, Phase IV (KMG-IV): sequencing the most valuable type-strain genomes for metagenomic binning, comparative biology and taxonomic classification.</title>
        <authorList>
            <person name="Goeker M."/>
        </authorList>
    </citation>
    <scope>NUCLEOTIDE SEQUENCE [LARGE SCALE GENOMIC DNA]</scope>
    <source>
        <strain evidence="5 6">DSM 17740</strain>
    </source>
</reference>
<organism evidence="5 6">
    <name type="scientific">Caldalkalibacillus uzonensis</name>
    <dbReference type="NCBI Taxonomy" id="353224"/>
    <lineage>
        <taxon>Bacteria</taxon>
        <taxon>Bacillati</taxon>
        <taxon>Bacillota</taxon>
        <taxon>Bacilli</taxon>
        <taxon>Bacillales</taxon>
        <taxon>Bacillaceae</taxon>
        <taxon>Caldalkalibacillus</taxon>
    </lineage>
</organism>
<dbReference type="InterPro" id="IPR029016">
    <property type="entry name" value="GAF-like_dom_sf"/>
</dbReference>
<evidence type="ECO:0000259" key="2">
    <source>
        <dbReference type="PROSITE" id="PS50113"/>
    </source>
</evidence>
<dbReference type="SMART" id="SM00086">
    <property type="entry name" value="PAC"/>
    <property type="match status" value="1"/>
</dbReference>
<dbReference type="SMART" id="SM00065">
    <property type="entry name" value="GAF"/>
    <property type="match status" value="1"/>
</dbReference>
<accession>A0ABU0CUW3</accession>
<dbReference type="Proteomes" id="UP001232445">
    <property type="component" value="Unassembled WGS sequence"/>
</dbReference>
<feature type="domain" description="EAL" evidence="3">
    <location>
        <begin position="486"/>
        <end position="740"/>
    </location>
</feature>
<dbReference type="InterPro" id="IPR012226">
    <property type="entry name" value="Diguanyl_cyclase/Pdiesterase"/>
</dbReference>
<dbReference type="InterPro" id="IPR003018">
    <property type="entry name" value="GAF"/>
</dbReference>
<dbReference type="PIRSF" id="PIRSF005925">
    <property type="entry name" value="Dos"/>
    <property type="match status" value="1"/>
</dbReference>
<keyword evidence="6" id="KW-1185">Reference proteome</keyword>
<sequence>MSKYSIYCNGDISEQKRAELLLTGQQRILDMMANDDPLNDILTELALTAERINPGIICSILLLKGNQLFHGAAPSLPQEFTKAINGIHIGSCAGSCGTAAYHNKLVIVEDIATDPLWADFKHIALEHGLASCWSIPIVDARNKVLGTFAIYHRTPATPTHEELKLIDTFSSLASLALGHERTKRKLEESEQRYKSLFKYNTDAVFTLDVNGHFLTANKAAIALSGYSRKELLNMSFTLLVVMEDLGKTLKAFRETLNGSPQNFEMCFQNKQGERIHLNITSVPIVVNENVTGVFCIAKDITDRKLYEEQVHQLAHYDALTHLPNRHLLQERLNQTLSAAKRDRHMSALLYLDLDRFKVINDSLGHDIGDELLREVAGRLLTAVSDTATVSRLGGDEFIILLPKIANQDEAVTVAKDILENMQTPFNIRSYELRITASIGLVFVPQDGATADELIKRADMAMYEAKRAGKNTCCIFAKEMEDHALQPALLENDLHHAIERGQLSLYYQPIIDLVSGEVSGMEALLRWHHPEYGFISPGIFIPLAEETGLIHSIGRWVLRKACLQSKRWQEEGFRPIRMSVNISMKQLQERDFHQHIKSILDESGLEPQFLELEVTESTIMQNEQTVIENLTQIKALGVRISIDDFGTGYSSLSYLKRFDVDTLKIDKSFIHDLPDHHYGHVITTAVISIAHSLNMNVVAEGVEKEEQWKCLESIKCDAAQGYLFSPPSSVETLQPLLETGRWNERET</sequence>
<dbReference type="Gene3D" id="3.30.70.270">
    <property type="match status" value="1"/>
</dbReference>
<dbReference type="SMART" id="SM00091">
    <property type="entry name" value="PAS"/>
    <property type="match status" value="1"/>
</dbReference>
<proteinExistence type="predicted"/>
<evidence type="ECO:0000259" key="4">
    <source>
        <dbReference type="PROSITE" id="PS50887"/>
    </source>
</evidence>
<dbReference type="InterPro" id="IPR029787">
    <property type="entry name" value="Nucleotide_cyclase"/>
</dbReference>
<dbReference type="InterPro" id="IPR000014">
    <property type="entry name" value="PAS"/>
</dbReference>
<dbReference type="InterPro" id="IPR001610">
    <property type="entry name" value="PAC"/>
</dbReference>
<dbReference type="InterPro" id="IPR000700">
    <property type="entry name" value="PAS-assoc_C"/>
</dbReference>
<protein>
    <submittedName>
        <fullName evidence="5">Diguanylate cyclase (GGDEF)-like protein/PAS domain S-box-containing protein</fullName>
    </submittedName>
</protein>
<feature type="domain" description="GGDEF" evidence="4">
    <location>
        <begin position="344"/>
        <end position="477"/>
    </location>
</feature>
<evidence type="ECO:0000259" key="3">
    <source>
        <dbReference type="PROSITE" id="PS50883"/>
    </source>
</evidence>
<dbReference type="SMART" id="SM00267">
    <property type="entry name" value="GGDEF"/>
    <property type="match status" value="1"/>
</dbReference>
<dbReference type="SUPFAM" id="SSF141868">
    <property type="entry name" value="EAL domain-like"/>
    <property type="match status" value="1"/>
</dbReference>
<dbReference type="EMBL" id="JAUSUQ010000007">
    <property type="protein sequence ID" value="MDQ0339315.1"/>
    <property type="molecule type" value="Genomic_DNA"/>
</dbReference>
<gene>
    <name evidence="5" type="ORF">J2S00_002102</name>
</gene>
<dbReference type="PROSITE" id="PS50112">
    <property type="entry name" value="PAS"/>
    <property type="match status" value="1"/>
</dbReference>
<evidence type="ECO:0000313" key="6">
    <source>
        <dbReference type="Proteomes" id="UP001232445"/>
    </source>
</evidence>
<dbReference type="NCBIfam" id="TIGR00254">
    <property type="entry name" value="GGDEF"/>
    <property type="match status" value="1"/>
</dbReference>
<dbReference type="PROSITE" id="PS50883">
    <property type="entry name" value="EAL"/>
    <property type="match status" value="1"/>
</dbReference>
<dbReference type="SUPFAM" id="SSF55781">
    <property type="entry name" value="GAF domain-like"/>
    <property type="match status" value="1"/>
</dbReference>
<dbReference type="Pfam" id="PF00990">
    <property type="entry name" value="GGDEF"/>
    <property type="match status" value="1"/>
</dbReference>
<dbReference type="SUPFAM" id="SSF55785">
    <property type="entry name" value="PYP-like sensor domain (PAS domain)"/>
    <property type="match status" value="1"/>
</dbReference>
<dbReference type="PANTHER" id="PTHR44757:SF2">
    <property type="entry name" value="BIOFILM ARCHITECTURE MAINTENANCE PROTEIN MBAA"/>
    <property type="match status" value="1"/>
</dbReference>
<dbReference type="CDD" id="cd00130">
    <property type="entry name" value="PAS"/>
    <property type="match status" value="1"/>
</dbReference>
<dbReference type="Gene3D" id="3.20.20.450">
    <property type="entry name" value="EAL domain"/>
    <property type="match status" value="1"/>
</dbReference>
<comment type="caution">
    <text evidence="5">The sequence shown here is derived from an EMBL/GenBank/DDBJ whole genome shotgun (WGS) entry which is preliminary data.</text>
</comment>
<dbReference type="SUPFAM" id="SSF55073">
    <property type="entry name" value="Nucleotide cyclase"/>
    <property type="match status" value="1"/>
</dbReference>
<dbReference type="InterPro" id="IPR043128">
    <property type="entry name" value="Rev_trsase/Diguanyl_cyclase"/>
</dbReference>
<dbReference type="InterPro" id="IPR001633">
    <property type="entry name" value="EAL_dom"/>
</dbReference>
<dbReference type="InterPro" id="IPR052155">
    <property type="entry name" value="Biofilm_reg_signaling"/>
</dbReference>
<name>A0ABU0CUW3_9BACI</name>
<evidence type="ECO:0000313" key="5">
    <source>
        <dbReference type="EMBL" id="MDQ0339315.1"/>
    </source>
</evidence>
<feature type="domain" description="PAS" evidence="1">
    <location>
        <begin position="189"/>
        <end position="259"/>
    </location>
</feature>
<dbReference type="Gene3D" id="3.30.450.20">
    <property type="entry name" value="PAS domain"/>
    <property type="match status" value="1"/>
</dbReference>
<dbReference type="InterPro" id="IPR035965">
    <property type="entry name" value="PAS-like_dom_sf"/>
</dbReference>
<dbReference type="Pfam" id="PF13426">
    <property type="entry name" value="PAS_9"/>
    <property type="match status" value="1"/>
</dbReference>